<keyword evidence="7" id="KW-0067">ATP-binding</keyword>
<evidence type="ECO:0000256" key="7">
    <source>
        <dbReference type="ARBA" id="ARBA00022840"/>
    </source>
</evidence>
<keyword evidence="9" id="KW-0812">Transmembrane</keyword>
<keyword evidence="9" id="KW-1133">Transmembrane helix</keyword>
<feature type="transmembrane region" description="Helical" evidence="9">
    <location>
        <begin position="426"/>
        <end position="452"/>
    </location>
</feature>
<dbReference type="Gene3D" id="1.20.5.1930">
    <property type="match status" value="1"/>
</dbReference>
<dbReference type="GO" id="GO:0046983">
    <property type="term" value="F:protein dimerization activity"/>
    <property type="evidence" value="ECO:0007669"/>
    <property type="project" value="InterPro"/>
</dbReference>
<feature type="transmembrane region" description="Helical" evidence="9">
    <location>
        <begin position="56"/>
        <end position="75"/>
    </location>
</feature>
<dbReference type="Pfam" id="PF07730">
    <property type="entry name" value="HisKA_3"/>
    <property type="match status" value="1"/>
</dbReference>
<dbReference type="RefSeq" id="WP_179644679.1">
    <property type="nucleotide sequence ID" value="NZ_BAAAYY010000031.1"/>
</dbReference>
<dbReference type="InterPro" id="IPR011712">
    <property type="entry name" value="Sig_transdc_His_kin_sub3_dim/P"/>
</dbReference>
<feature type="transmembrane region" description="Helical" evidence="9">
    <location>
        <begin position="115"/>
        <end position="133"/>
    </location>
</feature>
<dbReference type="CDD" id="cd16917">
    <property type="entry name" value="HATPase_UhpB-NarQ-NarX-like"/>
    <property type="match status" value="1"/>
</dbReference>
<dbReference type="InterPro" id="IPR050482">
    <property type="entry name" value="Sensor_HK_TwoCompSys"/>
</dbReference>
<dbReference type="EC" id="2.7.13.3" evidence="2"/>
<feature type="domain" description="Signal transduction histidine kinase subgroup 3 dimerisation and phosphoacceptor" evidence="10">
    <location>
        <begin position="193"/>
        <end position="257"/>
    </location>
</feature>
<feature type="transmembrane region" description="Helical" evidence="9">
    <location>
        <begin position="139"/>
        <end position="158"/>
    </location>
</feature>
<dbReference type="InterPro" id="IPR036890">
    <property type="entry name" value="HATPase_C_sf"/>
</dbReference>
<dbReference type="AlphaFoldDB" id="A0A852U1T7"/>
<evidence type="ECO:0000256" key="6">
    <source>
        <dbReference type="ARBA" id="ARBA00022777"/>
    </source>
</evidence>
<evidence type="ECO:0000259" key="10">
    <source>
        <dbReference type="Pfam" id="PF07730"/>
    </source>
</evidence>
<evidence type="ECO:0000313" key="12">
    <source>
        <dbReference type="Proteomes" id="UP000589036"/>
    </source>
</evidence>
<evidence type="ECO:0000256" key="3">
    <source>
        <dbReference type="ARBA" id="ARBA00022553"/>
    </source>
</evidence>
<organism evidence="11 12">
    <name type="scientific">Spinactinospora alkalitolerans</name>
    <dbReference type="NCBI Taxonomy" id="687207"/>
    <lineage>
        <taxon>Bacteria</taxon>
        <taxon>Bacillati</taxon>
        <taxon>Actinomycetota</taxon>
        <taxon>Actinomycetes</taxon>
        <taxon>Streptosporangiales</taxon>
        <taxon>Nocardiopsidaceae</taxon>
        <taxon>Spinactinospora</taxon>
    </lineage>
</organism>
<evidence type="ECO:0000256" key="1">
    <source>
        <dbReference type="ARBA" id="ARBA00000085"/>
    </source>
</evidence>
<evidence type="ECO:0000256" key="5">
    <source>
        <dbReference type="ARBA" id="ARBA00022741"/>
    </source>
</evidence>
<keyword evidence="3" id="KW-0597">Phosphoprotein</keyword>
<sequence length="546" mass="58941">MELSVASAVRSCVRALRPLSGRPTRGAVLKDVLLGLFVWIPAALELGMRHWNAGPAAVVLECAAALAAVAVTVALSRPYPLVALLVSVPVSFWAAWFSLLMMVMSYLAGRRTATARPALLAFGAIGAVGVLLTPWAPRAWVGSVSMLMFTIVFLWLVGRYRRQHLELMSAGWERAGQLEREQRIIADQARLRERSRIAHDMHDSLGHELSLIALRAGALEVTPDLDERHRSAVADLRVSATTATDRLREIIGVLRDDSEQVPMEPVGEGVYALVERARNSGLQVILLREGEPAELPPMADRAAYRVVQEALTNATKHAPGAAVVVRLVHGPEETLVSVVNEPPPAGPLPVGARGRRGLIGLRERVRLAGGTFQAGERDGGWAVTALLPVHPEETDTAAAGHAGRTGGEEWSEIADHYRRAQRRVRWGLIALVGFPVAAGALLMAGGLVIMLYQSFVSAMSPEDYASLRVGQDRASVEDVLPPQEHTVPLRDDAPPEPEGAECRHYRSTPDFFDTDADIYRICLSGGELVAKDALPPITASIPDPAP</sequence>
<comment type="catalytic activity">
    <reaction evidence="1">
        <text>ATP + protein L-histidine = ADP + protein N-phospho-L-histidine.</text>
        <dbReference type="EC" id="2.7.13.3"/>
    </reaction>
</comment>
<evidence type="ECO:0000256" key="9">
    <source>
        <dbReference type="SAM" id="Phobius"/>
    </source>
</evidence>
<keyword evidence="5" id="KW-0547">Nucleotide-binding</keyword>
<feature type="transmembrane region" description="Helical" evidence="9">
    <location>
        <begin position="81"/>
        <end position="103"/>
    </location>
</feature>
<reference evidence="11 12" key="1">
    <citation type="submission" date="2020-07" db="EMBL/GenBank/DDBJ databases">
        <title>Sequencing the genomes of 1000 actinobacteria strains.</title>
        <authorList>
            <person name="Klenk H.-P."/>
        </authorList>
    </citation>
    <scope>NUCLEOTIDE SEQUENCE [LARGE SCALE GENOMIC DNA]</scope>
    <source>
        <strain evidence="11 12">CXB654</strain>
    </source>
</reference>
<accession>A0A852U1T7</accession>
<evidence type="ECO:0000256" key="4">
    <source>
        <dbReference type="ARBA" id="ARBA00022679"/>
    </source>
</evidence>
<dbReference type="SUPFAM" id="SSF55874">
    <property type="entry name" value="ATPase domain of HSP90 chaperone/DNA topoisomerase II/histidine kinase"/>
    <property type="match status" value="1"/>
</dbReference>
<gene>
    <name evidence="11" type="ORF">HDA32_004053</name>
</gene>
<keyword evidence="12" id="KW-1185">Reference proteome</keyword>
<comment type="caution">
    <text evidence="11">The sequence shown here is derived from an EMBL/GenBank/DDBJ whole genome shotgun (WGS) entry which is preliminary data.</text>
</comment>
<keyword evidence="9" id="KW-0472">Membrane</keyword>
<evidence type="ECO:0000313" key="11">
    <source>
        <dbReference type="EMBL" id="NYE48933.1"/>
    </source>
</evidence>
<evidence type="ECO:0000256" key="2">
    <source>
        <dbReference type="ARBA" id="ARBA00012438"/>
    </source>
</evidence>
<keyword evidence="6 11" id="KW-0418">Kinase</keyword>
<dbReference type="Gene3D" id="3.30.565.10">
    <property type="entry name" value="Histidine kinase-like ATPase, C-terminal domain"/>
    <property type="match status" value="1"/>
</dbReference>
<dbReference type="PANTHER" id="PTHR24421:SF10">
    <property type="entry name" value="NITRATE_NITRITE SENSOR PROTEIN NARQ"/>
    <property type="match status" value="1"/>
</dbReference>
<dbReference type="GO" id="GO:0000155">
    <property type="term" value="F:phosphorelay sensor kinase activity"/>
    <property type="evidence" value="ECO:0007669"/>
    <property type="project" value="InterPro"/>
</dbReference>
<dbReference type="GO" id="GO:0016020">
    <property type="term" value="C:membrane"/>
    <property type="evidence" value="ECO:0007669"/>
    <property type="project" value="InterPro"/>
</dbReference>
<dbReference type="EMBL" id="JACCCC010000001">
    <property type="protein sequence ID" value="NYE48933.1"/>
    <property type="molecule type" value="Genomic_DNA"/>
</dbReference>
<dbReference type="PANTHER" id="PTHR24421">
    <property type="entry name" value="NITRATE/NITRITE SENSOR PROTEIN NARX-RELATED"/>
    <property type="match status" value="1"/>
</dbReference>
<keyword evidence="4" id="KW-0808">Transferase</keyword>
<name>A0A852U1T7_9ACTN</name>
<keyword evidence="8" id="KW-0902">Two-component regulatory system</keyword>
<evidence type="ECO:0000256" key="8">
    <source>
        <dbReference type="ARBA" id="ARBA00023012"/>
    </source>
</evidence>
<dbReference type="Proteomes" id="UP000589036">
    <property type="component" value="Unassembled WGS sequence"/>
</dbReference>
<proteinExistence type="predicted"/>
<dbReference type="GO" id="GO:0005524">
    <property type="term" value="F:ATP binding"/>
    <property type="evidence" value="ECO:0007669"/>
    <property type="project" value="UniProtKB-KW"/>
</dbReference>
<protein>
    <recommendedName>
        <fullName evidence="2">histidine kinase</fullName>
        <ecNumber evidence="2">2.7.13.3</ecNumber>
    </recommendedName>
</protein>